<keyword evidence="1" id="KW-0472">Membrane</keyword>
<dbReference type="EMBL" id="JBHSTP010000001">
    <property type="protein sequence ID" value="MFC6355918.1"/>
    <property type="molecule type" value="Genomic_DNA"/>
</dbReference>
<comment type="caution">
    <text evidence="3">The sequence shown here is derived from an EMBL/GenBank/DDBJ whole genome shotgun (WGS) entry which is preliminary data.</text>
</comment>
<reference evidence="4" key="1">
    <citation type="journal article" date="2019" name="Int. J. Syst. Evol. Microbiol.">
        <title>The Global Catalogue of Microorganisms (GCM) 10K type strain sequencing project: providing services to taxonomists for standard genome sequencing and annotation.</title>
        <authorList>
            <consortium name="The Broad Institute Genomics Platform"/>
            <consortium name="The Broad Institute Genome Sequencing Center for Infectious Disease"/>
            <person name="Wu L."/>
            <person name="Ma J."/>
        </authorList>
    </citation>
    <scope>NUCLEOTIDE SEQUENCE [LARGE SCALE GENOMIC DNA]</scope>
    <source>
        <strain evidence="4">CCUG 43304</strain>
    </source>
</reference>
<keyword evidence="4" id="KW-1185">Reference proteome</keyword>
<keyword evidence="1" id="KW-1133">Transmembrane helix</keyword>
<organism evidence="3 4">
    <name type="scientific">Luethyella okanaganae</name>
    <dbReference type="NCBI Taxonomy" id="69372"/>
    <lineage>
        <taxon>Bacteria</taxon>
        <taxon>Bacillati</taxon>
        <taxon>Actinomycetota</taxon>
        <taxon>Actinomycetes</taxon>
        <taxon>Micrococcales</taxon>
        <taxon>Microbacteriaceae</taxon>
        <taxon>Luethyella</taxon>
    </lineage>
</organism>
<keyword evidence="2" id="KW-0732">Signal</keyword>
<feature type="chain" id="PRO_5046557538" evidence="2">
    <location>
        <begin position="23"/>
        <end position="197"/>
    </location>
</feature>
<evidence type="ECO:0000313" key="4">
    <source>
        <dbReference type="Proteomes" id="UP001596306"/>
    </source>
</evidence>
<evidence type="ECO:0000313" key="3">
    <source>
        <dbReference type="EMBL" id="MFC6355918.1"/>
    </source>
</evidence>
<gene>
    <name evidence="3" type="ORF">ACFQB0_07335</name>
</gene>
<sequence>MVSVAGALLVALVSGVSSPWNVATSPPSTASDTQDANVSLVVVDTLGVGQAADAAVLESPQSYATGNAGVGAGFTLASQKVTLAAGTTAKPFRGFTTTPSDDPTGWVHLDTPDDDGGHFNTGFSFFLGYEVVFDSASGRLVFLPPGSTTASPIFSPSADPSAAGGLSGAVIWIVLGLIVAAALAGIVIGVRKQPPRP</sequence>
<evidence type="ECO:0000256" key="2">
    <source>
        <dbReference type="SAM" id="SignalP"/>
    </source>
</evidence>
<evidence type="ECO:0000256" key="1">
    <source>
        <dbReference type="SAM" id="Phobius"/>
    </source>
</evidence>
<accession>A0ABW1VCW6</accession>
<dbReference type="Proteomes" id="UP001596306">
    <property type="component" value="Unassembled WGS sequence"/>
</dbReference>
<feature type="signal peptide" evidence="2">
    <location>
        <begin position="1"/>
        <end position="22"/>
    </location>
</feature>
<name>A0ABW1VCW6_9MICO</name>
<dbReference type="RefSeq" id="WP_386729410.1">
    <property type="nucleotide sequence ID" value="NZ_JBHSTP010000001.1"/>
</dbReference>
<keyword evidence="1" id="KW-0812">Transmembrane</keyword>
<feature type="transmembrane region" description="Helical" evidence="1">
    <location>
        <begin position="169"/>
        <end position="190"/>
    </location>
</feature>
<protein>
    <submittedName>
        <fullName evidence="3">Uncharacterized protein</fullName>
    </submittedName>
</protein>
<proteinExistence type="predicted"/>